<dbReference type="OrthoDB" id="25840at2759"/>
<dbReference type="InterPro" id="IPR008979">
    <property type="entry name" value="Galactose-bd-like_sf"/>
</dbReference>
<keyword evidence="3" id="KW-0227">DNA damage</keyword>
<evidence type="ECO:0000256" key="5">
    <source>
        <dbReference type="ARBA" id="ARBA00023242"/>
    </source>
</evidence>
<dbReference type="GO" id="GO:0003684">
    <property type="term" value="F:damaged DNA binding"/>
    <property type="evidence" value="ECO:0007669"/>
    <property type="project" value="InterPro"/>
</dbReference>
<evidence type="ECO:0000256" key="1">
    <source>
        <dbReference type="ARBA" id="ARBA00004123"/>
    </source>
</evidence>
<dbReference type="CDD" id="cd17725">
    <property type="entry name" value="BRCT_XRCC1_rpt1"/>
    <property type="match status" value="1"/>
</dbReference>
<feature type="domain" description="BRCT" evidence="7">
    <location>
        <begin position="336"/>
        <end position="423"/>
    </location>
</feature>
<feature type="compositionally biased region" description="Polar residues" evidence="6">
    <location>
        <begin position="300"/>
        <end position="311"/>
    </location>
</feature>
<dbReference type="GO" id="GO:0006284">
    <property type="term" value="P:base-excision repair"/>
    <property type="evidence" value="ECO:0007669"/>
    <property type="project" value="InterPro"/>
</dbReference>
<dbReference type="Gene3D" id="3.40.50.10190">
    <property type="entry name" value="BRCT domain"/>
    <property type="match status" value="2"/>
</dbReference>
<keyword evidence="9" id="KW-1185">Reference proteome</keyword>
<dbReference type="FunFam" id="2.60.120.260:FF:000025">
    <property type="entry name" value="DNA repair protein XRCC1 isoform X1"/>
    <property type="match status" value="1"/>
</dbReference>
<dbReference type="InterPro" id="IPR036420">
    <property type="entry name" value="BRCT_dom_sf"/>
</dbReference>
<keyword evidence="4" id="KW-0234">DNA repair</keyword>
<feature type="compositionally biased region" description="Polar residues" evidence="6">
    <location>
        <begin position="203"/>
        <end position="241"/>
    </location>
</feature>
<organism evidence="8 9">
    <name type="scientific">Ignelater luminosus</name>
    <name type="common">Cucubano</name>
    <name type="synonym">Pyrophorus luminosus</name>
    <dbReference type="NCBI Taxonomy" id="2038154"/>
    <lineage>
        <taxon>Eukaryota</taxon>
        <taxon>Metazoa</taxon>
        <taxon>Ecdysozoa</taxon>
        <taxon>Arthropoda</taxon>
        <taxon>Hexapoda</taxon>
        <taxon>Insecta</taxon>
        <taxon>Pterygota</taxon>
        <taxon>Neoptera</taxon>
        <taxon>Endopterygota</taxon>
        <taxon>Coleoptera</taxon>
        <taxon>Polyphaga</taxon>
        <taxon>Elateriformia</taxon>
        <taxon>Elateroidea</taxon>
        <taxon>Elateridae</taxon>
        <taxon>Agrypninae</taxon>
        <taxon>Pyrophorini</taxon>
        <taxon>Ignelater</taxon>
    </lineage>
</organism>
<evidence type="ECO:0000256" key="2">
    <source>
        <dbReference type="ARBA" id="ARBA00022737"/>
    </source>
</evidence>
<dbReference type="InterPro" id="IPR001357">
    <property type="entry name" value="BRCT_dom"/>
</dbReference>
<dbReference type="SMART" id="SM00292">
    <property type="entry name" value="BRCT"/>
    <property type="match status" value="2"/>
</dbReference>
<dbReference type="AlphaFoldDB" id="A0A8K0GBM9"/>
<evidence type="ECO:0000259" key="7">
    <source>
        <dbReference type="PROSITE" id="PS50172"/>
    </source>
</evidence>
<sequence length="593" mass="67203">MPKLKVNNIVSFSTEDPVHSANNLLLNDTNKKWKCHSPGEKSANIILQLETPSKITGIDIGNEHSAYVEVLVNRSSKPDDDFNVLLVMSSFMSPLEARQSTNVNKVRMFSYQELQNPERDQKWDRVKIVCTQPFNRHVQYGLSFITLHTSENKDNNTDTPGKLGNFLIRPKSPDVLSVGSLFARRKQLTNDTPVSAAVAIREASSSPSLKQNSTQCKPQLKDGTSPSTIKKGSSTSINSDNQRPRNRDELLYKEEEEKPHAKIDKLIEDKNKESKEKQIREEETKKKQKNSTKKTDSKLDSPSTSKTSQSKDGNKRKFNGKDTPHKKIKTNKLCKPFNELLNGVTLVISGIQNPERGVIRSDALAMGAKYKPDWDNTCTHLICAFANTPKFNQVRGKGKIVNKNWISSCYSERKRLPWRRFALDNKDKNKDESEEEIWEQKEKSPEVQIVYNRSSRDEDDVDTEDEIERIEALQKTKNETGSYSAETDEEIIEIPSTSSTSVPELPAFFSSKVLYVDKELNDSVKSMLVRYITAFSGVLVGEPSDIVDYAISSPKSADMLSILCPDAHIVNPDWIWECHCLKKLVPIDKYKLQ</sequence>
<evidence type="ECO:0000313" key="8">
    <source>
        <dbReference type="EMBL" id="KAF2898770.1"/>
    </source>
</evidence>
<dbReference type="GO" id="GO:0000012">
    <property type="term" value="P:single strand break repair"/>
    <property type="evidence" value="ECO:0007669"/>
    <property type="project" value="InterPro"/>
</dbReference>
<dbReference type="PANTHER" id="PTHR11370">
    <property type="entry name" value="DNA-REPAIR PROTEIN XRCC1"/>
    <property type="match status" value="1"/>
</dbReference>
<dbReference type="EMBL" id="VTPC01003273">
    <property type="protein sequence ID" value="KAF2898770.1"/>
    <property type="molecule type" value="Genomic_DNA"/>
</dbReference>
<dbReference type="GO" id="GO:0005634">
    <property type="term" value="C:nucleus"/>
    <property type="evidence" value="ECO:0007669"/>
    <property type="project" value="UniProtKB-SubCell"/>
</dbReference>
<feature type="compositionally biased region" description="Basic and acidic residues" evidence="6">
    <location>
        <begin position="312"/>
        <end position="325"/>
    </location>
</feature>
<keyword evidence="2" id="KW-0677">Repeat</keyword>
<keyword evidence="5" id="KW-0539">Nucleus</keyword>
<comment type="caution">
    <text evidence="8">The sequence shown here is derived from an EMBL/GenBank/DDBJ whole genome shotgun (WGS) entry which is preliminary data.</text>
</comment>
<dbReference type="Pfam" id="PF12738">
    <property type="entry name" value="PTCB-BRCT"/>
    <property type="match status" value="1"/>
</dbReference>
<feature type="region of interest" description="Disordered" evidence="6">
    <location>
        <begin position="202"/>
        <end position="327"/>
    </location>
</feature>
<dbReference type="PANTHER" id="PTHR11370:SF5">
    <property type="entry name" value="DNA REPAIR PROTEIN XRCC1"/>
    <property type="match status" value="1"/>
</dbReference>
<dbReference type="InterPro" id="IPR002706">
    <property type="entry name" value="Xrcc1_N"/>
</dbReference>
<gene>
    <name evidence="8" type="ORF">ILUMI_07403</name>
</gene>
<accession>A0A8K0GBM9</accession>
<evidence type="ECO:0000256" key="6">
    <source>
        <dbReference type="SAM" id="MobiDB-lite"/>
    </source>
</evidence>
<dbReference type="PROSITE" id="PS50172">
    <property type="entry name" value="BRCT"/>
    <property type="match status" value="2"/>
</dbReference>
<protein>
    <recommendedName>
        <fullName evidence="7">BRCT domain-containing protein</fullName>
    </recommendedName>
</protein>
<reference evidence="8" key="1">
    <citation type="submission" date="2019-08" db="EMBL/GenBank/DDBJ databases">
        <title>The genome of the North American firefly Photinus pyralis.</title>
        <authorList>
            <consortium name="Photinus pyralis genome working group"/>
            <person name="Fallon T.R."/>
            <person name="Sander Lower S.E."/>
            <person name="Weng J.-K."/>
        </authorList>
    </citation>
    <scope>NUCLEOTIDE SEQUENCE</scope>
    <source>
        <strain evidence="8">TRF0915ILg1</strain>
        <tissue evidence="8">Whole body</tissue>
    </source>
</reference>
<dbReference type="GO" id="GO:0006303">
    <property type="term" value="P:double-strand break repair via nonhomologous end joining"/>
    <property type="evidence" value="ECO:0007669"/>
    <property type="project" value="InterPro"/>
</dbReference>
<feature type="domain" description="BRCT" evidence="7">
    <location>
        <begin position="504"/>
        <end position="592"/>
    </location>
</feature>
<dbReference type="Gene3D" id="2.60.120.260">
    <property type="entry name" value="Galactose-binding domain-like"/>
    <property type="match status" value="1"/>
</dbReference>
<dbReference type="Proteomes" id="UP000801492">
    <property type="component" value="Unassembled WGS sequence"/>
</dbReference>
<feature type="compositionally biased region" description="Basic and acidic residues" evidence="6">
    <location>
        <begin position="242"/>
        <end position="285"/>
    </location>
</feature>
<dbReference type="InterPro" id="IPR045080">
    <property type="entry name" value="BRCT_XRCC1_rpt1"/>
</dbReference>
<dbReference type="SUPFAM" id="SSF52113">
    <property type="entry name" value="BRCT domain"/>
    <property type="match status" value="2"/>
</dbReference>
<name>A0A8K0GBM9_IGNLU</name>
<proteinExistence type="predicted"/>
<dbReference type="Pfam" id="PF01834">
    <property type="entry name" value="XRCC1_N"/>
    <property type="match status" value="1"/>
</dbReference>
<comment type="subcellular location">
    <subcellularLocation>
        <location evidence="1">Nucleus</location>
    </subcellularLocation>
</comment>
<evidence type="ECO:0000313" key="9">
    <source>
        <dbReference type="Proteomes" id="UP000801492"/>
    </source>
</evidence>
<dbReference type="SUPFAM" id="SSF49785">
    <property type="entry name" value="Galactose-binding domain-like"/>
    <property type="match status" value="1"/>
</dbReference>
<dbReference type="FunFam" id="3.40.50.10190:FF:000008">
    <property type="entry name" value="X-ray repair cross complementing 1"/>
    <property type="match status" value="1"/>
</dbReference>
<evidence type="ECO:0000256" key="3">
    <source>
        <dbReference type="ARBA" id="ARBA00022763"/>
    </source>
</evidence>
<evidence type="ECO:0000256" key="4">
    <source>
        <dbReference type="ARBA" id="ARBA00023204"/>
    </source>
</evidence>